<evidence type="ECO:0000313" key="2">
    <source>
        <dbReference type="EMBL" id="MDQ7174418.1"/>
    </source>
</evidence>
<dbReference type="Proteomes" id="UP001240157">
    <property type="component" value="Unassembled WGS sequence"/>
</dbReference>
<reference evidence="3" key="2">
    <citation type="submission" date="2018-03" db="EMBL/GenBank/DDBJ databases">
        <authorList>
            <person name="Naushad S."/>
        </authorList>
    </citation>
    <scope>NUCLEOTIDE SEQUENCE</scope>
    <source>
        <strain evidence="3">SNUC 505</strain>
    </source>
</reference>
<comment type="caution">
    <text evidence="3">The sequence shown here is derived from an EMBL/GenBank/DDBJ whole genome shotgun (WGS) entry which is preliminary data.</text>
</comment>
<dbReference type="Gene3D" id="2.60.40.4320">
    <property type="match status" value="1"/>
</dbReference>
<proteinExistence type="predicted"/>
<dbReference type="SUPFAM" id="SSF54593">
    <property type="entry name" value="Glyoxalase/Bleomycin resistance protein/Dihydroxybiphenyl dioxygenase"/>
    <property type="match status" value="1"/>
</dbReference>
<evidence type="ECO:0000313" key="3">
    <source>
        <dbReference type="EMBL" id="PTG15777.1"/>
    </source>
</evidence>
<dbReference type="RefSeq" id="WP_103159001.1">
    <property type="nucleotide sequence ID" value="NZ_BMDK01000002.1"/>
</dbReference>
<reference evidence="3 4" key="1">
    <citation type="journal article" date="2016" name="Front. Microbiol.">
        <title>Comprehensive Phylogenetic Analysis of Bovine Non-aureus Staphylococci Species Based on Whole-Genome Sequencing.</title>
        <authorList>
            <person name="Naushad S."/>
            <person name="Barkema H.W."/>
            <person name="Luby C."/>
            <person name="Condas L.A."/>
            <person name="Nobrega D.B."/>
            <person name="Carson D.A."/>
            <person name="De Buck J."/>
        </authorList>
    </citation>
    <scope>NUCLEOTIDE SEQUENCE [LARGE SCALE GENOMIC DNA]</scope>
    <source>
        <strain evidence="3 4">SNUC 505</strain>
    </source>
</reference>
<name>A0AAE5T2L3_STACR</name>
<dbReference type="PANTHER" id="PTHR40265">
    <property type="entry name" value="BLL2707 PROTEIN"/>
    <property type="match status" value="1"/>
</dbReference>
<dbReference type="Proteomes" id="UP000242704">
    <property type="component" value="Unassembled WGS sequence"/>
</dbReference>
<gene>
    <name evidence="3" type="ORF">BU653_03520</name>
    <name evidence="2" type="ORF">RCF65_00275</name>
</gene>
<accession>A0AAE5T2L3</accession>
<protein>
    <submittedName>
        <fullName evidence="3">VOC family protein</fullName>
    </submittedName>
</protein>
<feature type="domain" description="Glyoxalase-like" evidence="1">
    <location>
        <begin position="6"/>
        <end position="192"/>
    </location>
</feature>
<dbReference type="InterPro" id="IPR029068">
    <property type="entry name" value="Glyas_Bleomycin-R_OHBP_Dase"/>
</dbReference>
<reference evidence="2 5" key="3">
    <citation type="submission" date="2023-08" db="EMBL/GenBank/DDBJ databases">
        <title>Whole genome sequencing of Staphylococcus chromogenes NNSch 2386.</title>
        <authorList>
            <person name="Kropotov V.S."/>
            <person name="Boriskina E.V."/>
            <person name="Gordinskaya N.A."/>
            <person name="Shkurkina I.S."/>
            <person name="Kryazhev D.V."/>
            <person name="Alekseeva A.E."/>
            <person name="Makhova M.A."/>
        </authorList>
    </citation>
    <scope>NUCLEOTIDE SEQUENCE [LARGE SCALE GENOMIC DNA]</scope>
    <source>
        <strain evidence="2 5">NNSch 2386</strain>
    </source>
</reference>
<organism evidence="3 4">
    <name type="scientific">Staphylococcus chromogenes</name>
    <name type="common">Staphylococcus hyicus subsp. chromogenes</name>
    <dbReference type="NCBI Taxonomy" id="46126"/>
    <lineage>
        <taxon>Bacteria</taxon>
        <taxon>Bacillati</taxon>
        <taxon>Bacillota</taxon>
        <taxon>Bacilli</taxon>
        <taxon>Bacillales</taxon>
        <taxon>Staphylococcaceae</taxon>
        <taxon>Staphylococcus</taxon>
    </lineage>
</organism>
<dbReference type="Pfam" id="PF13468">
    <property type="entry name" value="Glyoxalase_3"/>
    <property type="match status" value="1"/>
</dbReference>
<dbReference type="InterPro" id="IPR025870">
    <property type="entry name" value="Glyoxalase-like_dom"/>
</dbReference>
<sequence length="255" mass="30511">MVDIEFDHIIHYIKGLNHFEFPGEYLTIQKGGQHEKLGTFNRLVHIDLKYIELIDIFDKGKIKHQSKTHEGKYSFATSIMANGYKQGFKKICFRTHDIHKLKSQFKERGLETIGPVKMTRYNKKGNLIEWQLLYVNDHEYDMMMPFFIQWNKDDETRQADLESSFQRHLDIDMVEFKTHQRHTMVDQWKKWFDMQVIEESDKYTLLYSPAQKVKFKITEGREDIIDTLHLVDQTIDAPILIRTRGANYQFIPPYE</sequence>
<dbReference type="AlphaFoldDB" id="A0AAE5T2L3"/>
<dbReference type="EMBL" id="PZBZ01000014">
    <property type="protein sequence ID" value="PTG15777.1"/>
    <property type="molecule type" value="Genomic_DNA"/>
</dbReference>
<dbReference type="PANTHER" id="PTHR40265:SF1">
    <property type="entry name" value="GLYOXALASE-LIKE DOMAIN-CONTAINING PROTEIN"/>
    <property type="match status" value="1"/>
</dbReference>
<evidence type="ECO:0000313" key="5">
    <source>
        <dbReference type="Proteomes" id="UP001240157"/>
    </source>
</evidence>
<evidence type="ECO:0000313" key="4">
    <source>
        <dbReference type="Proteomes" id="UP000242704"/>
    </source>
</evidence>
<dbReference type="Gene3D" id="3.10.180.10">
    <property type="entry name" value="2,3-Dihydroxybiphenyl 1,2-Dioxygenase, domain 1"/>
    <property type="match status" value="1"/>
</dbReference>
<evidence type="ECO:0000259" key="1">
    <source>
        <dbReference type="Pfam" id="PF13468"/>
    </source>
</evidence>
<dbReference type="EMBL" id="JAVGJF010000001">
    <property type="protein sequence ID" value="MDQ7174418.1"/>
    <property type="molecule type" value="Genomic_DNA"/>
</dbReference>